<dbReference type="EMBL" id="VWPK01000035">
    <property type="protein sequence ID" value="KAA5610286.1"/>
    <property type="molecule type" value="Genomic_DNA"/>
</dbReference>
<keyword evidence="3" id="KW-1185">Reference proteome</keyword>
<gene>
    <name evidence="2" type="ORF">F1189_20100</name>
</gene>
<accession>A0A5M6IPW3</accession>
<keyword evidence="1" id="KW-0812">Transmembrane</keyword>
<dbReference type="AlphaFoldDB" id="A0A5M6IPW3"/>
<dbReference type="RefSeq" id="WP_150042663.1">
    <property type="nucleotide sequence ID" value="NZ_OW485601.1"/>
</dbReference>
<evidence type="ECO:0000313" key="3">
    <source>
        <dbReference type="Proteomes" id="UP000325255"/>
    </source>
</evidence>
<keyword evidence="1" id="KW-1133">Transmembrane helix</keyword>
<proteinExistence type="predicted"/>
<comment type="caution">
    <text evidence="2">The sequence shown here is derived from an EMBL/GenBank/DDBJ whole genome shotgun (WGS) entry which is preliminary data.</text>
</comment>
<evidence type="ECO:0000313" key="2">
    <source>
        <dbReference type="EMBL" id="KAA5610286.1"/>
    </source>
</evidence>
<name>A0A5M6IPW3_9PROT</name>
<reference evidence="2 3" key="1">
    <citation type="submission" date="2019-09" db="EMBL/GenBank/DDBJ databases">
        <title>Genome sequence of Rhodovastum atsumiense, a diverse member of the Acetobacteraceae family of non-sulfur purple photosynthetic bacteria.</title>
        <authorList>
            <person name="Meyer T."/>
            <person name="Kyndt J."/>
        </authorList>
    </citation>
    <scope>NUCLEOTIDE SEQUENCE [LARGE SCALE GENOMIC DNA]</scope>
    <source>
        <strain evidence="2 3">DSM 21279</strain>
    </source>
</reference>
<dbReference type="Proteomes" id="UP000325255">
    <property type="component" value="Unassembled WGS sequence"/>
</dbReference>
<evidence type="ECO:0000256" key="1">
    <source>
        <dbReference type="SAM" id="Phobius"/>
    </source>
</evidence>
<organism evidence="2 3">
    <name type="scientific">Rhodovastum atsumiense</name>
    <dbReference type="NCBI Taxonomy" id="504468"/>
    <lineage>
        <taxon>Bacteria</taxon>
        <taxon>Pseudomonadati</taxon>
        <taxon>Pseudomonadota</taxon>
        <taxon>Alphaproteobacteria</taxon>
        <taxon>Acetobacterales</taxon>
        <taxon>Acetobacteraceae</taxon>
        <taxon>Rhodovastum</taxon>
    </lineage>
</organism>
<dbReference type="OrthoDB" id="7849390at2"/>
<feature type="transmembrane region" description="Helical" evidence="1">
    <location>
        <begin position="21"/>
        <end position="43"/>
    </location>
</feature>
<keyword evidence="1" id="KW-0472">Membrane</keyword>
<feature type="transmembrane region" description="Helical" evidence="1">
    <location>
        <begin position="117"/>
        <end position="144"/>
    </location>
</feature>
<feature type="transmembrane region" description="Helical" evidence="1">
    <location>
        <begin position="76"/>
        <end position="96"/>
    </location>
</feature>
<feature type="transmembrane region" description="Helical" evidence="1">
    <location>
        <begin position="164"/>
        <end position="185"/>
    </location>
</feature>
<protein>
    <submittedName>
        <fullName evidence="2">DUF2975 domain-containing protein</fullName>
    </submittedName>
</protein>
<sequence length="192" mass="20538">MHTAQPELPTTPSRHVRRLSLLLSLACLVAILALPVLVIGKWATAEPTELYRMVVAANGSAPVANLPDRLDAWQRVLGVMLAMVPCAFTMLALGHARRCFGLFARGVCFDHRIVSALRGFAGGITLSVGLEFLMQAPLSALLSWHNPVGHRFITFGIGTEPVQSLLFAGAVWIIAAVMASAEALAQENAAFV</sequence>